<sequence length="295" mass="33606">MVEKILEHFPIAQYDVNEEKKNMVLLAVEHRQPHLCEFLLSLKKKNIIKDSVFYQLDCYGNSALHLAANIVNFQWPVPGASSQMQWEIKWFEYIKSFMPKNILLLQNKKGKTPDDIFKESHKKLVDDGGQWLSRTSEACTVVAGLFVTATYTTSTTVPGGVKQESGTPYLENKMSFQIFAVSSLISFYSSLIAVVMFLAIFTSGCRERDFRYTLPLKLLMGLTAFYASIASTLISFSTGHFFILKDQLKSVAFPLYIGVCLLVTFFSMAVFPLFFHLAWATFKKVPQRNYEVTPF</sequence>
<dbReference type="PANTHER" id="PTHR24177:SF103">
    <property type="entry name" value="PGG DOMAIN-CONTAINING PROTEIN"/>
    <property type="match status" value="1"/>
</dbReference>
<keyword evidence="1" id="KW-0472">Membrane</keyword>
<evidence type="ECO:0000259" key="2">
    <source>
        <dbReference type="Pfam" id="PF13962"/>
    </source>
</evidence>
<feature type="transmembrane region" description="Helical" evidence="1">
    <location>
        <begin position="178"/>
        <end position="201"/>
    </location>
</feature>
<reference evidence="3 4" key="1">
    <citation type="journal article" date="2023" name="G3 (Bethesda)">
        <title>A haplotype-resolved chromosome-scale genome for Quercus rubra L. provides insights into the genetics of adaptive traits for red oak species.</title>
        <authorList>
            <person name="Kapoor B."/>
            <person name="Jenkins J."/>
            <person name="Schmutz J."/>
            <person name="Zhebentyayeva T."/>
            <person name="Kuelheim C."/>
            <person name="Coggeshall M."/>
            <person name="Heim C."/>
            <person name="Lasky J.R."/>
            <person name="Leites L."/>
            <person name="Islam-Faridi N."/>
            <person name="Romero-Severson J."/>
            <person name="DeLeo V.L."/>
            <person name="Lucas S.M."/>
            <person name="Lazic D."/>
            <person name="Gailing O."/>
            <person name="Carlson J."/>
            <person name="Staton M."/>
        </authorList>
    </citation>
    <scope>NUCLEOTIDE SEQUENCE [LARGE SCALE GENOMIC DNA]</scope>
    <source>
        <strain evidence="3">Pseudo-F2</strain>
    </source>
</reference>
<dbReference type="Proteomes" id="UP001324115">
    <property type="component" value="Unassembled WGS sequence"/>
</dbReference>
<keyword evidence="4" id="KW-1185">Reference proteome</keyword>
<accession>A0AAN7E227</accession>
<feature type="transmembrane region" description="Helical" evidence="1">
    <location>
        <begin position="222"/>
        <end position="243"/>
    </location>
</feature>
<dbReference type="InterPro" id="IPR026961">
    <property type="entry name" value="PGG_dom"/>
</dbReference>
<name>A0AAN7E227_QUERU</name>
<feature type="domain" description="PGG" evidence="2">
    <location>
        <begin position="130"/>
        <end position="242"/>
    </location>
</feature>
<evidence type="ECO:0000313" key="3">
    <source>
        <dbReference type="EMBL" id="KAK4560182.1"/>
    </source>
</evidence>
<keyword evidence="1" id="KW-0812">Transmembrane</keyword>
<organism evidence="3 4">
    <name type="scientific">Quercus rubra</name>
    <name type="common">Northern red oak</name>
    <name type="synonym">Quercus borealis</name>
    <dbReference type="NCBI Taxonomy" id="3512"/>
    <lineage>
        <taxon>Eukaryota</taxon>
        <taxon>Viridiplantae</taxon>
        <taxon>Streptophyta</taxon>
        <taxon>Embryophyta</taxon>
        <taxon>Tracheophyta</taxon>
        <taxon>Spermatophyta</taxon>
        <taxon>Magnoliopsida</taxon>
        <taxon>eudicotyledons</taxon>
        <taxon>Gunneridae</taxon>
        <taxon>Pentapetalae</taxon>
        <taxon>rosids</taxon>
        <taxon>fabids</taxon>
        <taxon>Fagales</taxon>
        <taxon>Fagaceae</taxon>
        <taxon>Quercus</taxon>
    </lineage>
</organism>
<gene>
    <name evidence="3" type="ORF">RGQ29_009098</name>
</gene>
<dbReference type="AlphaFoldDB" id="A0AAN7E227"/>
<proteinExistence type="predicted"/>
<protein>
    <recommendedName>
        <fullName evidence="2">PGG domain-containing protein</fullName>
    </recommendedName>
</protein>
<evidence type="ECO:0000313" key="4">
    <source>
        <dbReference type="Proteomes" id="UP001324115"/>
    </source>
</evidence>
<evidence type="ECO:0000256" key="1">
    <source>
        <dbReference type="SAM" id="Phobius"/>
    </source>
</evidence>
<comment type="caution">
    <text evidence="3">The sequence shown here is derived from an EMBL/GenBank/DDBJ whole genome shotgun (WGS) entry which is preliminary data.</text>
</comment>
<dbReference type="Pfam" id="PF13962">
    <property type="entry name" value="PGG"/>
    <property type="match status" value="1"/>
</dbReference>
<dbReference type="GO" id="GO:0016020">
    <property type="term" value="C:membrane"/>
    <property type="evidence" value="ECO:0007669"/>
    <property type="project" value="TreeGrafter"/>
</dbReference>
<dbReference type="PANTHER" id="PTHR24177">
    <property type="entry name" value="CASKIN"/>
    <property type="match status" value="1"/>
</dbReference>
<feature type="transmembrane region" description="Helical" evidence="1">
    <location>
        <begin position="255"/>
        <end position="279"/>
    </location>
</feature>
<dbReference type="EMBL" id="JAXUIC010000012">
    <property type="protein sequence ID" value="KAK4560182.1"/>
    <property type="molecule type" value="Genomic_DNA"/>
</dbReference>
<keyword evidence="1" id="KW-1133">Transmembrane helix</keyword>